<feature type="compositionally biased region" description="Polar residues" evidence="1">
    <location>
        <begin position="266"/>
        <end position="292"/>
    </location>
</feature>
<feature type="compositionally biased region" description="Basic and acidic residues" evidence="1">
    <location>
        <begin position="222"/>
        <end position="234"/>
    </location>
</feature>
<accession>A0A4U5M6L0</accession>
<dbReference type="AlphaFoldDB" id="A0A4U5M6L0"/>
<sequence>MIPSSLWAFVQASAMSSLLFTAVILCSKPKLSSRSSIIRPKRRENGPEASSSHVATASKKSSLVKAEAQSATRTATSTATMTPKKRSMEPQEEGTRADSSGRESDVKVEKTTMLTLQQIQVPSTDGSSNGSNVGSTDDPSTRDTKSILMRRHEGHPDNKVKLSNSGIEIGVLNLENSTVGRTSRSQKRAQRSCSRQLKKLERTQSEELIRSKTMTMAPNKPDASREPQSSKHSVDMAVENTVRSPSPLHPQSSCRSGDNSMIEKASQASSHETQSPSRSGHSMDSVTEKSTAVKTVCSTMSTISVPSLHDIP</sequence>
<reference evidence="2 3" key="1">
    <citation type="journal article" date="2015" name="Genome Biol.">
        <title>Comparative genomics of Steinernema reveals deeply conserved gene regulatory networks.</title>
        <authorList>
            <person name="Dillman A.R."/>
            <person name="Macchietto M."/>
            <person name="Porter C.F."/>
            <person name="Rogers A."/>
            <person name="Williams B."/>
            <person name="Antoshechkin I."/>
            <person name="Lee M.M."/>
            <person name="Goodwin Z."/>
            <person name="Lu X."/>
            <person name="Lewis E.E."/>
            <person name="Goodrich-Blair H."/>
            <person name="Stock S.P."/>
            <person name="Adams B.J."/>
            <person name="Sternberg P.W."/>
            <person name="Mortazavi A."/>
        </authorList>
    </citation>
    <scope>NUCLEOTIDE SEQUENCE [LARGE SCALE GENOMIC DNA]</scope>
    <source>
        <strain evidence="2 3">ALL</strain>
    </source>
</reference>
<organism evidence="2 3">
    <name type="scientific">Steinernema carpocapsae</name>
    <name type="common">Entomopathogenic nematode</name>
    <dbReference type="NCBI Taxonomy" id="34508"/>
    <lineage>
        <taxon>Eukaryota</taxon>
        <taxon>Metazoa</taxon>
        <taxon>Ecdysozoa</taxon>
        <taxon>Nematoda</taxon>
        <taxon>Chromadorea</taxon>
        <taxon>Rhabditida</taxon>
        <taxon>Tylenchina</taxon>
        <taxon>Panagrolaimomorpha</taxon>
        <taxon>Strongyloidoidea</taxon>
        <taxon>Steinernematidae</taxon>
        <taxon>Steinernema</taxon>
    </lineage>
</organism>
<feature type="compositionally biased region" description="Low complexity" evidence="1">
    <location>
        <begin position="66"/>
        <end position="82"/>
    </location>
</feature>
<feature type="compositionally biased region" description="Basic and acidic residues" evidence="1">
    <location>
        <begin position="86"/>
        <end position="110"/>
    </location>
</feature>
<comment type="caution">
    <text evidence="2">The sequence shown here is derived from an EMBL/GenBank/DDBJ whole genome shotgun (WGS) entry which is preliminary data.</text>
</comment>
<name>A0A4U5M6L0_STECR</name>
<feature type="compositionally biased region" description="Polar residues" evidence="1">
    <location>
        <begin position="112"/>
        <end position="138"/>
    </location>
</feature>
<feature type="compositionally biased region" description="Basic and acidic residues" evidence="1">
    <location>
        <begin position="198"/>
        <end position="210"/>
    </location>
</feature>
<feature type="compositionally biased region" description="Polar residues" evidence="1">
    <location>
        <begin position="48"/>
        <end position="61"/>
    </location>
</feature>
<evidence type="ECO:0000313" key="2">
    <source>
        <dbReference type="EMBL" id="TKR64452.1"/>
    </source>
</evidence>
<gene>
    <name evidence="2" type="ORF">L596_024979</name>
</gene>
<proteinExistence type="predicted"/>
<feature type="region of interest" description="Disordered" evidence="1">
    <location>
        <begin position="178"/>
        <end position="292"/>
    </location>
</feature>
<evidence type="ECO:0000313" key="3">
    <source>
        <dbReference type="Proteomes" id="UP000298663"/>
    </source>
</evidence>
<feature type="region of interest" description="Disordered" evidence="1">
    <location>
        <begin position="36"/>
        <end position="143"/>
    </location>
</feature>
<reference evidence="2 3" key="2">
    <citation type="journal article" date="2019" name="G3 (Bethesda)">
        <title>Hybrid Assembly of the Genome of the Entomopathogenic Nematode Steinernema carpocapsae Identifies the X-Chromosome.</title>
        <authorList>
            <person name="Serra L."/>
            <person name="Macchietto M."/>
            <person name="Macias-Munoz A."/>
            <person name="McGill C.J."/>
            <person name="Rodriguez I.M."/>
            <person name="Rodriguez B."/>
            <person name="Murad R."/>
            <person name="Mortazavi A."/>
        </authorList>
    </citation>
    <scope>NUCLEOTIDE SEQUENCE [LARGE SCALE GENOMIC DNA]</scope>
    <source>
        <strain evidence="2 3">ALL</strain>
    </source>
</reference>
<dbReference type="Proteomes" id="UP000298663">
    <property type="component" value="Unassembled WGS sequence"/>
</dbReference>
<protein>
    <submittedName>
        <fullName evidence="2">Uncharacterized protein</fullName>
    </submittedName>
</protein>
<dbReference type="EMBL" id="AZBU02000009">
    <property type="protein sequence ID" value="TKR64452.1"/>
    <property type="molecule type" value="Genomic_DNA"/>
</dbReference>
<evidence type="ECO:0000256" key="1">
    <source>
        <dbReference type="SAM" id="MobiDB-lite"/>
    </source>
</evidence>
<keyword evidence="3" id="KW-1185">Reference proteome</keyword>
<feature type="compositionally biased region" description="Polar residues" evidence="1">
    <location>
        <begin position="241"/>
        <end position="259"/>
    </location>
</feature>